<feature type="compositionally biased region" description="Basic and acidic residues" evidence="5">
    <location>
        <begin position="59"/>
        <end position="74"/>
    </location>
</feature>
<evidence type="ECO:0000256" key="5">
    <source>
        <dbReference type="SAM" id="MobiDB-lite"/>
    </source>
</evidence>
<dbReference type="STRING" id="93759.A0A1R3KA47"/>
<evidence type="ECO:0000259" key="6">
    <source>
        <dbReference type="SMART" id="SM00249"/>
    </source>
</evidence>
<keyword evidence="8" id="KW-1185">Reference proteome</keyword>
<evidence type="ECO:0000256" key="3">
    <source>
        <dbReference type="ARBA" id="ARBA00022771"/>
    </source>
</evidence>
<evidence type="ECO:0000256" key="4">
    <source>
        <dbReference type="ARBA" id="ARBA00022833"/>
    </source>
</evidence>
<feature type="region of interest" description="Disordered" evidence="5">
    <location>
        <begin position="1"/>
        <end position="116"/>
    </location>
</feature>
<dbReference type="InterPro" id="IPR053192">
    <property type="entry name" value="Vacuole_Formation_Reg"/>
</dbReference>
<reference evidence="8" key="1">
    <citation type="submission" date="2013-09" db="EMBL/GenBank/DDBJ databases">
        <title>Corchorus olitorius genome sequencing.</title>
        <authorList>
            <person name="Alam M."/>
            <person name="Haque M.S."/>
            <person name="Islam M.S."/>
            <person name="Emdad E.M."/>
            <person name="Islam M.M."/>
            <person name="Ahmed B."/>
            <person name="Halim A."/>
            <person name="Hossen Q.M.M."/>
            <person name="Hossain M.Z."/>
            <person name="Ahmed R."/>
            <person name="Khan M.M."/>
            <person name="Islam R."/>
            <person name="Rashid M.M."/>
            <person name="Khan S.A."/>
            <person name="Rahman M.S."/>
            <person name="Alam M."/>
            <person name="Yahiya A.S."/>
            <person name="Khan M.S."/>
            <person name="Azam M.S."/>
            <person name="Haque T."/>
            <person name="Lashkar M.Z.H."/>
            <person name="Akhand A.I."/>
            <person name="Morshed G."/>
            <person name="Roy S."/>
            <person name="Uddin K.S."/>
            <person name="Rabeya T."/>
            <person name="Hossain A.S."/>
            <person name="Chowdhury A."/>
            <person name="Snigdha A.R."/>
            <person name="Mortoza M.S."/>
            <person name="Matin S.A."/>
            <person name="Hoque S.M.E."/>
            <person name="Islam M.K."/>
            <person name="Roy D.K."/>
            <person name="Haider R."/>
            <person name="Moosa M.M."/>
            <person name="Elias S.M."/>
            <person name="Hasan A.M."/>
            <person name="Jahan S."/>
            <person name="Shafiuddin M."/>
            <person name="Mahmood N."/>
            <person name="Shommy N.S."/>
        </authorList>
    </citation>
    <scope>NUCLEOTIDE SEQUENCE [LARGE SCALE GENOMIC DNA]</scope>
    <source>
        <strain evidence="8">cv. O-4</strain>
    </source>
</reference>
<dbReference type="AlphaFoldDB" id="A0A1R3KA47"/>
<feature type="domain" description="Zinc finger PHD-type" evidence="6">
    <location>
        <begin position="547"/>
        <end position="609"/>
    </location>
</feature>
<feature type="compositionally biased region" description="Acidic residues" evidence="5">
    <location>
        <begin position="100"/>
        <end position="116"/>
    </location>
</feature>
<sequence length="930" mass="106597">MELLQHFSHEHPLVFIQDDNISDQETAEEENDQDDTAETAEEESDQDDAETAEEESDKDDTAETVEEKSDKDDTAETAEEESDQDDVETAKEESDKDDTVETAEEESDKDDTVETPEEENDEACCYGCKGVIEGPRYRCNTGCKFYFHKMCAELELGLEIDNPIHPHPLILLPNPPYPEDKQCFCSLCRYRCLGYVFHCKTCDFFLDIDCAFLPLSTFGKSSLLEHFSHQHPLLLIEKPTEKLLYGCCDACREQLSGPIYRCLGCVDFGSDLHKQCAEDLPLEINPPFHPHPLFLLPRQPLEEFNKGFVPPCAACGKELLGTTIYRCVDCGRFDLHKECAELPREINHPFHPPHPLILLRRSPCFEIRNGVHTSECCFCHGHSAGFVYRCDSCNLDLDVNCASFQLYHAGDFHTLQHFSHEHPLIFNEKYNEDDDSHCSGCQKLLSGPFYRCVDCNSFDLHRECAELPLEINHPYHRKHPLTLLPNLPIHPEKCSCYWCKIQYKGFIYYCSPCNFGLHPENVSLPRMITVASHEHPWILLSTCISFICNFCGTDGDCAPYVCTICDRVVHNNCISLPQKIKTRKHEHIISHTYFLPEKQPEKWECKICLDEVNTEYGSYCCSASGCNYIAHVKCATAGVSWEEAVEDEDELPEESLSLITDVIEEMTVGEETIATEIKHAYHEHSLIMTFVGEVEQDCVCDGCMRSISVPFYSCKECEFFLHRLCAELPRVKEHAIHKHNLVLLKPYEVHSIKFLAFCVACNRFHHGFRYKCDTVSCRFEIDVQCSLLSDSLMHPSHEHMLLITDKYKGNCSHCNNKNRFAFRYPSQLYCDSCEEERHQKDWFYHCEKCDNSVHPLCVLGDLPFIKLGSLTFVDTYPHMVKFVKKVWNSPLCHACHKLCSGQALECTYSGRIFHFQCLTGLMKPPPNLTG</sequence>
<protein>
    <submittedName>
        <fullName evidence="7">Zinc finger, PHD-type</fullName>
    </submittedName>
</protein>
<dbReference type="Pfam" id="PF03107">
    <property type="entry name" value="C1_2"/>
    <property type="match status" value="7"/>
</dbReference>
<dbReference type="OrthoDB" id="938199at2759"/>
<feature type="domain" description="Zinc finger PHD-type" evidence="6">
    <location>
        <begin position="697"/>
        <end position="762"/>
    </location>
</feature>
<dbReference type="InterPro" id="IPR043145">
    <property type="entry name" value="Znf_ZZ_sf"/>
</dbReference>
<dbReference type="InterPro" id="IPR046349">
    <property type="entry name" value="C1-like_sf"/>
</dbReference>
<keyword evidence="4" id="KW-0862">Zinc</keyword>
<proteinExistence type="predicted"/>
<keyword evidence="2" id="KW-0677">Repeat</keyword>
<dbReference type="PANTHER" id="PTHR32410:SF163">
    <property type="entry name" value="DC1 DOMAIN-CONTAINING PROTEIN"/>
    <property type="match status" value="1"/>
</dbReference>
<dbReference type="SMART" id="SM00249">
    <property type="entry name" value="PHD"/>
    <property type="match status" value="4"/>
</dbReference>
<accession>A0A1R3KA47</accession>
<name>A0A1R3KA47_9ROSI</name>
<dbReference type="GO" id="GO:0008270">
    <property type="term" value="F:zinc ion binding"/>
    <property type="evidence" value="ECO:0007669"/>
    <property type="project" value="UniProtKB-KW"/>
</dbReference>
<feature type="domain" description="Zinc finger PHD-type" evidence="6">
    <location>
        <begin position="829"/>
        <end position="896"/>
    </location>
</feature>
<feature type="compositionally biased region" description="Acidic residues" evidence="5">
    <location>
        <begin position="20"/>
        <end position="58"/>
    </location>
</feature>
<dbReference type="Gene3D" id="3.30.60.90">
    <property type="match status" value="1"/>
</dbReference>
<organism evidence="7 8">
    <name type="scientific">Corchorus olitorius</name>
    <dbReference type="NCBI Taxonomy" id="93759"/>
    <lineage>
        <taxon>Eukaryota</taxon>
        <taxon>Viridiplantae</taxon>
        <taxon>Streptophyta</taxon>
        <taxon>Embryophyta</taxon>
        <taxon>Tracheophyta</taxon>
        <taxon>Spermatophyta</taxon>
        <taxon>Magnoliopsida</taxon>
        <taxon>eudicotyledons</taxon>
        <taxon>Gunneridae</taxon>
        <taxon>Pentapetalae</taxon>
        <taxon>rosids</taxon>
        <taxon>malvids</taxon>
        <taxon>Malvales</taxon>
        <taxon>Malvaceae</taxon>
        <taxon>Grewioideae</taxon>
        <taxon>Apeibeae</taxon>
        <taxon>Corchorus</taxon>
    </lineage>
</organism>
<dbReference type="InterPro" id="IPR001965">
    <property type="entry name" value="Znf_PHD"/>
</dbReference>
<keyword evidence="1" id="KW-0479">Metal-binding</keyword>
<dbReference type="EMBL" id="AWUE01014353">
    <property type="protein sequence ID" value="OMP03975.1"/>
    <property type="molecule type" value="Genomic_DNA"/>
</dbReference>
<gene>
    <name evidence="7" type="ORF">COLO4_10052</name>
</gene>
<dbReference type="Proteomes" id="UP000187203">
    <property type="component" value="Unassembled WGS sequence"/>
</dbReference>
<evidence type="ECO:0000313" key="8">
    <source>
        <dbReference type="Proteomes" id="UP000187203"/>
    </source>
</evidence>
<feature type="compositionally biased region" description="Acidic residues" evidence="5">
    <location>
        <begin position="75"/>
        <end position="87"/>
    </location>
</feature>
<keyword evidence="3" id="KW-0863">Zinc-finger</keyword>
<feature type="domain" description="Zinc finger PHD-type" evidence="6">
    <location>
        <begin position="124"/>
        <end position="189"/>
    </location>
</feature>
<dbReference type="PANTHER" id="PTHR32410">
    <property type="entry name" value="CYSTEINE/HISTIDINE-RICH C1 DOMAIN FAMILY PROTEIN"/>
    <property type="match status" value="1"/>
</dbReference>
<evidence type="ECO:0000256" key="2">
    <source>
        <dbReference type="ARBA" id="ARBA00022737"/>
    </source>
</evidence>
<evidence type="ECO:0000313" key="7">
    <source>
        <dbReference type="EMBL" id="OMP03975.1"/>
    </source>
</evidence>
<comment type="caution">
    <text evidence="7">The sequence shown here is derived from an EMBL/GenBank/DDBJ whole genome shotgun (WGS) entry which is preliminary data.</text>
</comment>
<evidence type="ECO:0000256" key="1">
    <source>
        <dbReference type="ARBA" id="ARBA00022723"/>
    </source>
</evidence>
<feature type="compositionally biased region" description="Basic and acidic residues" evidence="5">
    <location>
        <begin position="88"/>
        <end position="99"/>
    </location>
</feature>
<dbReference type="InterPro" id="IPR004146">
    <property type="entry name" value="DC1"/>
</dbReference>
<dbReference type="SUPFAM" id="SSF57889">
    <property type="entry name" value="Cysteine-rich domain"/>
    <property type="match status" value="7"/>
</dbReference>